<dbReference type="NCBIfam" id="TIGR03696">
    <property type="entry name" value="Rhs_assc_core"/>
    <property type="match status" value="1"/>
</dbReference>
<dbReference type="Proteomes" id="UP000078476">
    <property type="component" value="Unassembled WGS sequence"/>
</dbReference>
<dbReference type="PANTHER" id="PTHR32305:SF15">
    <property type="entry name" value="PROTEIN RHSA-RELATED"/>
    <property type="match status" value="1"/>
</dbReference>
<dbReference type="EMBL" id="LUUI01000046">
    <property type="protein sequence ID" value="OAI20404.1"/>
    <property type="molecule type" value="Genomic_DNA"/>
</dbReference>
<evidence type="ECO:0000313" key="2">
    <source>
        <dbReference type="Proteomes" id="UP000078476"/>
    </source>
</evidence>
<evidence type="ECO:0000313" key="1">
    <source>
        <dbReference type="EMBL" id="OAI20404.1"/>
    </source>
</evidence>
<organism evidence="1 2">
    <name type="scientific">Methylomonas lenta</name>
    <dbReference type="NCBI Taxonomy" id="980561"/>
    <lineage>
        <taxon>Bacteria</taxon>
        <taxon>Pseudomonadati</taxon>
        <taxon>Pseudomonadota</taxon>
        <taxon>Gammaproteobacteria</taxon>
        <taxon>Methylococcales</taxon>
        <taxon>Methylococcaceae</taxon>
        <taxon>Methylomonas</taxon>
    </lineage>
</organism>
<proteinExistence type="predicted"/>
<sequence length="196" mass="21064">MFNIQGVGLHLTNYRAYDPDTGRWVSRDPIEENGGINLYTYVLNNPLRYIDPLGLESTVYVWQPVGWGGSSFGHVSADINGTTYSYGPSGMTILPTSDYLSKNSFRDGTGVTLNINSQQEKSLQACLSKPQGDYSALTNNCGTPVQSCLKDQGIDTGNQTLPVSLGNKLLDMGIVNGVHNSPATTPANGSSAPWAR</sequence>
<dbReference type="Gene3D" id="2.180.10.10">
    <property type="entry name" value="RHS repeat-associated core"/>
    <property type="match status" value="1"/>
</dbReference>
<accession>A0A177NS71</accession>
<comment type="caution">
    <text evidence="1">The sequence shown here is derived from an EMBL/GenBank/DDBJ whole genome shotgun (WGS) entry which is preliminary data.</text>
</comment>
<dbReference type="STRING" id="980561.A1359_20935"/>
<name>A0A177NS71_9GAMM</name>
<reference evidence="1 2" key="1">
    <citation type="submission" date="2016-03" db="EMBL/GenBank/DDBJ databases">
        <authorList>
            <person name="Ploux O."/>
        </authorList>
    </citation>
    <scope>NUCLEOTIDE SEQUENCE [LARGE SCALE GENOMIC DNA]</scope>
    <source>
        <strain evidence="1 2">R-45370</strain>
    </source>
</reference>
<gene>
    <name evidence="1" type="ORF">A1359_20935</name>
</gene>
<keyword evidence="2" id="KW-1185">Reference proteome</keyword>
<dbReference type="PANTHER" id="PTHR32305">
    <property type="match status" value="1"/>
</dbReference>
<dbReference type="AlphaFoldDB" id="A0A177NS71"/>
<dbReference type="InterPro" id="IPR050708">
    <property type="entry name" value="T6SS_VgrG/RHS"/>
</dbReference>
<dbReference type="InterPro" id="IPR022385">
    <property type="entry name" value="Rhs_assc_core"/>
</dbReference>
<protein>
    <recommendedName>
        <fullName evidence="3">RHS repeat-associated core domain-containing protein</fullName>
    </recommendedName>
</protein>
<evidence type="ECO:0008006" key="3">
    <source>
        <dbReference type="Google" id="ProtNLM"/>
    </source>
</evidence>